<dbReference type="Pfam" id="PF02604">
    <property type="entry name" value="PhdYeFM_antitox"/>
    <property type="match status" value="1"/>
</dbReference>
<proteinExistence type="inferred from homology"/>
<name>A0A6J7DWU6_9ZZZZ</name>
<reference evidence="3" key="1">
    <citation type="submission" date="2020-05" db="EMBL/GenBank/DDBJ databases">
        <authorList>
            <person name="Chiriac C."/>
            <person name="Salcher M."/>
            <person name="Ghai R."/>
            <person name="Kavagutti S V."/>
        </authorList>
    </citation>
    <scope>NUCLEOTIDE SEQUENCE</scope>
</reference>
<evidence type="ECO:0000313" key="3">
    <source>
        <dbReference type="EMBL" id="CAB4875352.1"/>
    </source>
</evidence>
<dbReference type="EMBL" id="CAFBLT010000001">
    <property type="protein sequence ID" value="CAB4875352.1"/>
    <property type="molecule type" value="Genomic_DNA"/>
</dbReference>
<evidence type="ECO:0000313" key="2">
    <source>
        <dbReference type="EMBL" id="CAB4830630.1"/>
    </source>
</evidence>
<evidence type="ECO:0000313" key="4">
    <source>
        <dbReference type="EMBL" id="CAB5028764.1"/>
    </source>
</evidence>
<dbReference type="EMBL" id="CAFBPM010000016">
    <property type="protein sequence ID" value="CAB5028764.1"/>
    <property type="molecule type" value="Genomic_DNA"/>
</dbReference>
<dbReference type="AlphaFoldDB" id="A0A6J7DWU6"/>
<comment type="similarity">
    <text evidence="1">Belongs to the phD/YefM antitoxin family.</text>
</comment>
<dbReference type="InterPro" id="IPR036165">
    <property type="entry name" value="YefM-like_sf"/>
</dbReference>
<dbReference type="NCBIfam" id="TIGR01552">
    <property type="entry name" value="phd_fam"/>
    <property type="match status" value="1"/>
</dbReference>
<dbReference type="EMBL" id="CAFABE010000053">
    <property type="protein sequence ID" value="CAB4830630.1"/>
    <property type="molecule type" value="Genomic_DNA"/>
</dbReference>
<dbReference type="InterPro" id="IPR006442">
    <property type="entry name" value="Antitoxin_Phd/YefM"/>
</dbReference>
<dbReference type="Gene3D" id="3.40.1620.10">
    <property type="entry name" value="YefM-like domain"/>
    <property type="match status" value="1"/>
</dbReference>
<dbReference type="InterPro" id="IPR051405">
    <property type="entry name" value="phD/YefM_antitoxin"/>
</dbReference>
<protein>
    <submittedName>
        <fullName evidence="3">Unannotated protein</fullName>
    </submittedName>
</protein>
<evidence type="ECO:0000256" key="1">
    <source>
        <dbReference type="ARBA" id="ARBA00009981"/>
    </source>
</evidence>
<accession>A0A6J7DWU6</accession>
<dbReference type="PANTHER" id="PTHR33713:SF10">
    <property type="entry name" value="ANTITOXIN YAFN"/>
    <property type="match status" value="1"/>
</dbReference>
<dbReference type="SUPFAM" id="SSF143120">
    <property type="entry name" value="YefM-like"/>
    <property type="match status" value="1"/>
</dbReference>
<sequence length="94" mass="10738">MYNIVSMMYNEAMAKVTMSEGRERLSEMVDVARNEAVVFERYGRPAAVMISADRYEEMMEALEEIGDISAFDAAMSEEGDNIPWEQVKQDLGWT</sequence>
<dbReference type="PANTHER" id="PTHR33713">
    <property type="entry name" value="ANTITOXIN YAFN-RELATED"/>
    <property type="match status" value="1"/>
</dbReference>
<organism evidence="3">
    <name type="scientific">freshwater metagenome</name>
    <dbReference type="NCBI Taxonomy" id="449393"/>
    <lineage>
        <taxon>unclassified sequences</taxon>
        <taxon>metagenomes</taxon>
        <taxon>ecological metagenomes</taxon>
    </lineage>
</organism>
<gene>
    <name evidence="2" type="ORF">UFOPK3164_01136</name>
    <name evidence="3" type="ORF">UFOPK3427_01091</name>
    <name evidence="4" type="ORF">UFOPK4112_01429</name>
</gene>